<evidence type="ECO:0000256" key="7">
    <source>
        <dbReference type="PROSITE-ProRule" id="PRU01379"/>
    </source>
</evidence>
<evidence type="ECO:0000256" key="5">
    <source>
        <dbReference type="ARBA" id="ARBA00022833"/>
    </source>
</evidence>
<dbReference type="InterPro" id="IPR000834">
    <property type="entry name" value="Peptidase_M14"/>
</dbReference>
<comment type="caution">
    <text evidence="11">The sequence shown here is derived from an EMBL/GenBank/DDBJ whole genome shotgun (WGS) entry which is preliminary data.</text>
</comment>
<evidence type="ECO:0000256" key="4">
    <source>
        <dbReference type="ARBA" id="ARBA00022801"/>
    </source>
</evidence>
<dbReference type="AlphaFoldDB" id="A0A0A5G2B6"/>
<reference evidence="11 12" key="1">
    <citation type="submission" date="2013-08" db="EMBL/GenBank/DDBJ databases">
        <authorList>
            <person name="Huang J."/>
            <person name="Wang G."/>
        </authorList>
    </citation>
    <scope>NUCLEOTIDE SEQUENCE [LARGE SCALE GENOMIC DNA]</scope>
    <source>
        <strain evidence="11 12">BH030004</strain>
    </source>
</reference>
<feature type="active site" description="Proton donor/acceptor" evidence="7">
    <location>
        <position position="366"/>
    </location>
</feature>
<dbReference type="eggNOG" id="COG1388">
    <property type="taxonomic scope" value="Bacteria"/>
</dbReference>
<comment type="cofactor">
    <cofactor evidence="1">
        <name>Zn(2+)</name>
        <dbReference type="ChEBI" id="CHEBI:29105"/>
    </cofactor>
</comment>
<feature type="domain" description="LysM" evidence="9">
    <location>
        <begin position="51"/>
        <end position="95"/>
    </location>
</feature>
<dbReference type="EMBL" id="AVPF01000042">
    <property type="protein sequence ID" value="KGX85235.1"/>
    <property type="molecule type" value="Genomic_DNA"/>
</dbReference>
<dbReference type="Pfam" id="PF01476">
    <property type="entry name" value="LysM"/>
    <property type="match status" value="2"/>
</dbReference>
<evidence type="ECO:0000256" key="8">
    <source>
        <dbReference type="SAM" id="MobiDB-lite"/>
    </source>
</evidence>
<dbReference type="InterPro" id="IPR036779">
    <property type="entry name" value="LysM_dom_sf"/>
</dbReference>
<dbReference type="MEROPS" id="M14.008"/>
<organism evidence="11 12">
    <name type="scientific">Pontibacillus marinus BH030004 = DSM 16465</name>
    <dbReference type="NCBI Taxonomy" id="1385511"/>
    <lineage>
        <taxon>Bacteria</taxon>
        <taxon>Bacillati</taxon>
        <taxon>Bacillota</taxon>
        <taxon>Bacilli</taxon>
        <taxon>Bacillales</taxon>
        <taxon>Bacillaceae</taxon>
        <taxon>Pontibacillus</taxon>
    </lineage>
</organism>
<evidence type="ECO:0000256" key="3">
    <source>
        <dbReference type="ARBA" id="ARBA00022670"/>
    </source>
</evidence>
<keyword evidence="4" id="KW-0378">Hydrolase</keyword>
<dbReference type="CDD" id="cd06229">
    <property type="entry name" value="M14_Endopeptidase_I"/>
    <property type="match status" value="1"/>
</dbReference>
<evidence type="ECO:0000259" key="9">
    <source>
        <dbReference type="PROSITE" id="PS51782"/>
    </source>
</evidence>
<dbReference type="InterPro" id="IPR034274">
    <property type="entry name" value="ENP1_M14_CPD"/>
</dbReference>
<protein>
    <submittedName>
        <fullName evidence="11">Peptidase M14</fullName>
    </submittedName>
</protein>
<dbReference type="SMART" id="SM00631">
    <property type="entry name" value="Zn_pept"/>
    <property type="match status" value="1"/>
</dbReference>
<keyword evidence="12" id="KW-1185">Reference proteome</keyword>
<dbReference type="InterPro" id="IPR018392">
    <property type="entry name" value="LysM"/>
</dbReference>
<dbReference type="GO" id="GO:0005615">
    <property type="term" value="C:extracellular space"/>
    <property type="evidence" value="ECO:0007669"/>
    <property type="project" value="TreeGrafter"/>
</dbReference>
<dbReference type="SUPFAM" id="SSF53187">
    <property type="entry name" value="Zn-dependent exopeptidases"/>
    <property type="match status" value="1"/>
</dbReference>
<dbReference type="PANTHER" id="PTHR11705">
    <property type="entry name" value="PROTEASE FAMILY M14 CARBOXYPEPTIDASE A,B"/>
    <property type="match status" value="1"/>
</dbReference>
<sequence>MQVSVRNGDSLWYYSQLFNIRLPLILDSNPNAANRYLFIGQTINIPGYVAVNYTIQSGDSLWSIASSRNVPLDSLFLLNPMVNPNFLQVGQVIRVPLRITWRIVNGKSRYTYESMITDINRMVMIYPFLFQRSIGQSVMGKPLPEIKVGRGNETVHVDGSFHANEWITTPIIMTFLNDYLLSLTNQTPIRGLDMLPYYNSKTLSVVPMVNPDGVNLVINGPPNEEPFQSNVLEINNGSTNFNGWKANISGVDLNNQFPAKWEIEKERKEQAPAPANYPGPSPLSEPESKAMAQLTRNSNFSRALAFHTQGEVIYWGFEGLEPPEAETIVQEFARVSGYTPIQYVDSYAGYKDWFIQEWRRPGYTVELGEGVSPLPLTQFDEIYQESLGIFLANMYL</sequence>
<feature type="domain" description="LysM" evidence="9">
    <location>
        <begin position="1"/>
        <end position="45"/>
    </location>
</feature>
<feature type="region of interest" description="Disordered" evidence="8">
    <location>
        <begin position="267"/>
        <end position="287"/>
    </location>
</feature>
<dbReference type="Proteomes" id="UP000030403">
    <property type="component" value="Unassembled WGS sequence"/>
</dbReference>
<name>A0A0A5G2B6_9BACI</name>
<dbReference type="OrthoDB" id="9802862at2"/>
<gene>
    <name evidence="11" type="ORF">N783_15025</name>
</gene>
<evidence type="ECO:0000313" key="11">
    <source>
        <dbReference type="EMBL" id="KGX85235.1"/>
    </source>
</evidence>
<dbReference type="PROSITE" id="PS51782">
    <property type="entry name" value="LYSM"/>
    <property type="match status" value="2"/>
</dbReference>
<accession>A0A0A5G2B6</accession>
<dbReference type="eggNOG" id="COG2866">
    <property type="taxonomic scope" value="Bacteria"/>
</dbReference>
<evidence type="ECO:0000259" key="10">
    <source>
        <dbReference type="PROSITE" id="PS52035"/>
    </source>
</evidence>
<dbReference type="STRING" id="1385511.GCA_000425225_03399"/>
<dbReference type="RefSeq" id="WP_027446999.1">
    <property type="nucleotide sequence ID" value="NZ_AULJ01000045.1"/>
</dbReference>
<dbReference type="GO" id="GO:0006508">
    <property type="term" value="P:proteolysis"/>
    <property type="evidence" value="ECO:0007669"/>
    <property type="project" value="UniProtKB-KW"/>
</dbReference>
<dbReference type="Pfam" id="PF00246">
    <property type="entry name" value="Peptidase_M14"/>
    <property type="match status" value="1"/>
</dbReference>
<proteinExistence type="inferred from homology"/>
<comment type="similarity">
    <text evidence="2 7">Belongs to the peptidase M14 family.</text>
</comment>
<dbReference type="SMART" id="SM00257">
    <property type="entry name" value="LysM"/>
    <property type="match status" value="2"/>
</dbReference>
<dbReference type="SUPFAM" id="SSF54106">
    <property type="entry name" value="LysM domain"/>
    <property type="match status" value="2"/>
</dbReference>
<dbReference type="GO" id="GO:0008270">
    <property type="term" value="F:zinc ion binding"/>
    <property type="evidence" value="ECO:0007669"/>
    <property type="project" value="InterPro"/>
</dbReference>
<dbReference type="PROSITE" id="PS52035">
    <property type="entry name" value="PEPTIDASE_M14"/>
    <property type="match status" value="1"/>
</dbReference>
<dbReference type="Gene3D" id="3.40.630.10">
    <property type="entry name" value="Zn peptidases"/>
    <property type="match status" value="1"/>
</dbReference>
<evidence type="ECO:0000256" key="2">
    <source>
        <dbReference type="ARBA" id="ARBA00005988"/>
    </source>
</evidence>
<dbReference type="PANTHER" id="PTHR11705:SF143">
    <property type="entry name" value="SLL0236 PROTEIN"/>
    <property type="match status" value="1"/>
</dbReference>
<evidence type="ECO:0000313" key="12">
    <source>
        <dbReference type="Proteomes" id="UP000030403"/>
    </source>
</evidence>
<keyword evidence="5" id="KW-0862">Zinc</keyword>
<dbReference type="Gene3D" id="3.10.350.10">
    <property type="entry name" value="LysM domain"/>
    <property type="match status" value="2"/>
</dbReference>
<dbReference type="PRINTS" id="PR00765">
    <property type="entry name" value="CRBOXYPTASEA"/>
</dbReference>
<evidence type="ECO:0000256" key="1">
    <source>
        <dbReference type="ARBA" id="ARBA00001947"/>
    </source>
</evidence>
<evidence type="ECO:0000256" key="6">
    <source>
        <dbReference type="ARBA" id="ARBA00023049"/>
    </source>
</evidence>
<keyword evidence="3" id="KW-0645">Protease</keyword>
<feature type="domain" description="Peptidase M14" evidence="10">
    <location>
        <begin position="108"/>
        <end position="394"/>
    </location>
</feature>
<dbReference type="GO" id="GO:0004181">
    <property type="term" value="F:metallocarboxypeptidase activity"/>
    <property type="evidence" value="ECO:0007669"/>
    <property type="project" value="InterPro"/>
</dbReference>
<dbReference type="CDD" id="cd00118">
    <property type="entry name" value="LysM"/>
    <property type="match status" value="2"/>
</dbReference>
<keyword evidence="6" id="KW-0482">Metalloprotease</keyword>